<dbReference type="Proteomes" id="UP001319045">
    <property type="component" value="Chromosome"/>
</dbReference>
<evidence type="ECO:0000256" key="4">
    <source>
        <dbReference type="ARBA" id="ARBA00023136"/>
    </source>
</evidence>
<evidence type="ECO:0000313" key="10">
    <source>
        <dbReference type="Proteomes" id="UP001319045"/>
    </source>
</evidence>
<feature type="domain" description="RagB/SusD" evidence="7">
    <location>
        <begin position="277"/>
        <end position="505"/>
    </location>
</feature>
<proteinExistence type="inferred from homology"/>
<dbReference type="Gene3D" id="1.25.40.390">
    <property type="match status" value="1"/>
</dbReference>
<dbReference type="CDD" id="cd08977">
    <property type="entry name" value="SusD"/>
    <property type="match status" value="1"/>
</dbReference>
<reference evidence="9 10" key="1">
    <citation type="journal article" date="2022" name="Int. J. Syst. Evol. Microbiol.">
        <title>Prevotella herbatica sp. nov., a plant polysaccharide-decomposing anaerobic bacterium isolated from a methanogenic reactor.</title>
        <authorList>
            <person name="Uek A."/>
            <person name="Tonouchi A."/>
            <person name="Kaku N."/>
            <person name="Ueki K."/>
        </authorList>
    </citation>
    <scope>NUCLEOTIDE SEQUENCE [LARGE SCALE GENOMIC DNA]</scope>
    <source>
        <strain evidence="9 10">WR041</strain>
    </source>
</reference>
<feature type="domain" description="SusD-like N-terminal" evidence="8">
    <location>
        <begin position="40"/>
        <end position="240"/>
    </location>
</feature>
<evidence type="ECO:0000313" key="9">
    <source>
        <dbReference type="EMBL" id="BCS85384.1"/>
    </source>
</evidence>
<evidence type="ECO:0000256" key="5">
    <source>
        <dbReference type="ARBA" id="ARBA00023237"/>
    </source>
</evidence>
<comment type="subcellular location">
    <subcellularLocation>
        <location evidence="1">Cell outer membrane</location>
    </subcellularLocation>
</comment>
<evidence type="ECO:0000256" key="1">
    <source>
        <dbReference type="ARBA" id="ARBA00004442"/>
    </source>
</evidence>
<organism evidence="9 10">
    <name type="scientific">Prevotella herbatica</name>
    <dbReference type="NCBI Taxonomy" id="2801997"/>
    <lineage>
        <taxon>Bacteria</taxon>
        <taxon>Pseudomonadati</taxon>
        <taxon>Bacteroidota</taxon>
        <taxon>Bacteroidia</taxon>
        <taxon>Bacteroidales</taxon>
        <taxon>Prevotellaceae</taxon>
        <taxon>Prevotella</taxon>
    </lineage>
</organism>
<protein>
    <submittedName>
        <fullName evidence="9">Membrane protein</fullName>
    </submittedName>
</protein>
<feature type="chain" id="PRO_5047438265" evidence="6">
    <location>
        <begin position="22"/>
        <end position="505"/>
    </location>
</feature>
<gene>
    <name evidence="9" type="ORF">prwr041_12770</name>
</gene>
<dbReference type="SUPFAM" id="SSF48452">
    <property type="entry name" value="TPR-like"/>
    <property type="match status" value="1"/>
</dbReference>
<dbReference type="InterPro" id="IPR011990">
    <property type="entry name" value="TPR-like_helical_dom_sf"/>
</dbReference>
<evidence type="ECO:0000256" key="6">
    <source>
        <dbReference type="SAM" id="SignalP"/>
    </source>
</evidence>
<dbReference type="Pfam" id="PF07980">
    <property type="entry name" value="SusD_RagB"/>
    <property type="match status" value="1"/>
</dbReference>
<feature type="signal peptide" evidence="6">
    <location>
        <begin position="1"/>
        <end position="21"/>
    </location>
</feature>
<evidence type="ECO:0000259" key="8">
    <source>
        <dbReference type="Pfam" id="PF14322"/>
    </source>
</evidence>
<evidence type="ECO:0000259" key="7">
    <source>
        <dbReference type="Pfam" id="PF07980"/>
    </source>
</evidence>
<name>A0ABM7NXZ5_9BACT</name>
<accession>A0ABM7NXZ5</accession>
<dbReference type="RefSeq" id="WP_207155526.1">
    <property type="nucleotide sequence ID" value="NZ_AP024484.1"/>
</dbReference>
<keyword evidence="5" id="KW-0998">Cell outer membrane</keyword>
<dbReference type="EMBL" id="AP024484">
    <property type="protein sequence ID" value="BCS85384.1"/>
    <property type="molecule type" value="Genomic_DNA"/>
</dbReference>
<keyword evidence="3 6" id="KW-0732">Signal</keyword>
<keyword evidence="10" id="KW-1185">Reference proteome</keyword>
<dbReference type="Pfam" id="PF14322">
    <property type="entry name" value="SusD-like_3"/>
    <property type="match status" value="1"/>
</dbReference>
<evidence type="ECO:0000256" key="2">
    <source>
        <dbReference type="ARBA" id="ARBA00006275"/>
    </source>
</evidence>
<dbReference type="PROSITE" id="PS51257">
    <property type="entry name" value="PROKAR_LIPOPROTEIN"/>
    <property type="match status" value="1"/>
</dbReference>
<sequence length="505" mass="57983">MKSIYKSIIIGVSALSFTACSLDYDPISTPTELTQGTSSDTATAVLKDRQAAIDQRTNLYELLKNRQEHWHLDYLLVGDSHTDNAYAGTTGAEVEPYETNSIDASNSVLGRDWSRYLEDIAKANVLINGLEELKTKGLVSDNEYHQWKAEGELFRALIMFNMARLWGSFPIITKVAKTITAENVGEVYPTYFPPRSTDKECYQQIISDLSDAEQYAPDFNSADRTVLSKVVAQAMFVKVYAEKPVQDYSKVIEYADKVRCVAGMALEPDFSTLWGYDADKKDCVKRNTSEGILEVHWTTGNANWESWMYGRSLENYDYYFSWAKWITPSRDLIKDFESENDTTRMNQTIVYYACKWSNYYPASRYPFMYKYRSGYNNQYKLRLADIILLEAEAYAYKGDNTKSADLVNLIRNRAKLPNLTADKTATKEAMIEAVLHERRLELALEGERWYDLCRNNKVEEYLNGLNNRDSGRLMQRKQYDANSYLLPIPQSALDENTNLQQNPGY</sequence>
<keyword evidence="4" id="KW-0472">Membrane</keyword>
<evidence type="ECO:0000256" key="3">
    <source>
        <dbReference type="ARBA" id="ARBA00022729"/>
    </source>
</evidence>
<dbReference type="InterPro" id="IPR012944">
    <property type="entry name" value="SusD_RagB_dom"/>
</dbReference>
<dbReference type="InterPro" id="IPR033985">
    <property type="entry name" value="SusD-like_N"/>
</dbReference>
<comment type="similarity">
    <text evidence="2">Belongs to the SusD family.</text>
</comment>